<sequence>MPHSYVNLPAKLHWTNDWLPCLSAESIQCQEWLQRSSCFLGMPYDLLNMYATAESRSNY</sequence>
<organism evidence="1">
    <name type="scientific">Rhizophora mucronata</name>
    <name type="common">Asiatic mangrove</name>
    <dbReference type="NCBI Taxonomy" id="61149"/>
    <lineage>
        <taxon>Eukaryota</taxon>
        <taxon>Viridiplantae</taxon>
        <taxon>Streptophyta</taxon>
        <taxon>Embryophyta</taxon>
        <taxon>Tracheophyta</taxon>
        <taxon>Spermatophyta</taxon>
        <taxon>Magnoliopsida</taxon>
        <taxon>eudicotyledons</taxon>
        <taxon>Gunneridae</taxon>
        <taxon>Pentapetalae</taxon>
        <taxon>rosids</taxon>
        <taxon>fabids</taxon>
        <taxon>Malpighiales</taxon>
        <taxon>Rhizophoraceae</taxon>
        <taxon>Rhizophora</taxon>
    </lineage>
</organism>
<dbReference type="EMBL" id="GGEC01007487">
    <property type="protein sequence ID" value="MBW87970.1"/>
    <property type="molecule type" value="Transcribed_RNA"/>
</dbReference>
<protein>
    <submittedName>
        <fullName evidence="1">Uncharacterized protein</fullName>
    </submittedName>
</protein>
<name>A0A2P2J3G0_RHIMU</name>
<proteinExistence type="predicted"/>
<reference evidence="1" key="1">
    <citation type="submission" date="2018-02" db="EMBL/GenBank/DDBJ databases">
        <title>Rhizophora mucronata_Transcriptome.</title>
        <authorList>
            <person name="Meera S.P."/>
            <person name="Sreeshan A."/>
            <person name="Augustine A."/>
        </authorList>
    </citation>
    <scope>NUCLEOTIDE SEQUENCE</scope>
    <source>
        <tissue evidence="1">Leaf</tissue>
    </source>
</reference>
<accession>A0A2P2J3G0</accession>
<evidence type="ECO:0000313" key="1">
    <source>
        <dbReference type="EMBL" id="MBW87970.1"/>
    </source>
</evidence>
<dbReference type="AlphaFoldDB" id="A0A2P2J3G0"/>